<dbReference type="Pfam" id="PF21530">
    <property type="entry name" value="Pif1_2B_dom"/>
    <property type="match status" value="1"/>
</dbReference>
<keyword evidence="2" id="KW-0227">DNA damage</keyword>
<dbReference type="PANTHER" id="PTHR10492">
    <property type="match status" value="1"/>
</dbReference>
<evidence type="ECO:0000313" key="8">
    <source>
        <dbReference type="EMBL" id="UYV82842.1"/>
    </source>
</evidence>
<dbReference type="InterPro" id="IPR027417">
    <property type="entry name" value="P-loop_NTPase"/>
</dbReference>
<evidence type="ECO:0000259" key="4">
    <source>
        <dbReference type="Pfam" id="PF01498"/>
    </source>
</evidence>
<dbReference type="Pfam" id="PF05970">
    <property type="entry name" value="PIF1"/>
    <property type="match status" value="1"/>
</dbReference>
<feature type="domain" description="DNA helicase Pif1-like 2B" evidence="7">
    <location>
        <begin position="533"/>
        <end position="571"/>
    </location>
</feature>
<reference evidence="8 9" key="1">
    <citation type="submission" date="2022-03" db="EMBL/GenBank/DDBJ databases">
        <title>A chromosomal length assembly of Cordylochernes scorpioides.</title>
        <authorList>
            <person name="Zeh D."/>
            <person name="Zeh J."/>
        </authorList>
    </citation>
    <scope>NUCLEOTIDE SEQUENCE [LARGE SCALE GENOMIC DNA]</scope>
    <source>
        <strain evidence="8">IN4F17</strain>
        <tissue evidence="8">Whole Body</tissue>
    </source>
</reference>
<comment type="subcellular location">
    <subcellularLocation>
        <location evidence="1">Nucleus</location>
    </subcellularLocation>
</comment>
<proteinExistence type="inferred from homology"/>
<dbReference type="InterPro" id="IPR009057">
    <property type="entry name" value="Homeodomain-like_sf"/>
</dbReference>
<dbReference type="InterPro" id="IPR036397">
    <property type="entry name" value="RNaseH_sf"/>
</dbReference>
<evidence type="ECO:0000259" key="7">
    <source>
        <dbReference type="Pfam" id="PF21530"/>
    </source>
</evidence>
<accession>A0ABY6LNT0</accession>
<dbReference type="InterPro" id="IPR036388">
    <property type="entry name" value="WH-like_DNA-bd_sf"/>
</dbReference>
<dbReference type="SUPFAM" id="SSF46689">
    <property type="entry name" value="Homeodomain-like"/>
    <property type="match status" value="1"/>
</dbReference>
<keyword evidence="2" id="KW-0378">Hydrolase</keyword>
<feature type="domain" description="DNA helicase Pif1-like DEAD-box helicase" evidence="5">
    <location>
        <begin position="340"/>
        <end position="442"/>
    </location>
</feature>
<dbReference type="InterPro" id="IPR047655">
    <property type="entry name" value="Transpos_IS630-like"/>
</dbReference>
<keyword evidence="2" id="KW-0233">DNA recombination</keyword>
<dbReference type="Proteomes" id="UP001235939">
    <property type="component" value="Chromosome 22"/>
</dbReference>
<dbReference type="InterPro" id="IPR002492">
    <property type="entry name" value="Transposase_Tc1-like"/>
</dbReference>
<evidence type="ECO:0000256" key="1">
    <source>
        <dbReference type="ARBA" id="ARBA00004123"/>
    </source>
</evidence>
<dbReference type="SUPFAM" id="SSF52540">
    <property type="entry name" value="P-loop containing nucleoside triphosphate hydrolases"/>
    <property type="match status" value="1"/>
</dbReference>
<comment type="catalytic activity">
    <reaction evidence="2">
        <text>ATP + H2O = ADP + phosphate + H(+)</text>
        <dbReference type="Rhea" id="RHEA:13065"/>
        <dbReference type="ChEBI" id="CHEBI:15377"/>
        <dbReference type="ChEBI" id="CHEBI:15378"/>
        <dbReference type="ChEBI" id="CHEBI:30616"/>
        <dbReference type="ChEBI" id="CHEBI:43474"/>
        <dbReference type="ChEBI" id="CHEBI:456216"/>
        <dbReference type="EC" id="5.6.2.3"/>
    </reaction>
</comment>
<keyword evidence="2" id="KW-0347">Helicase</keyword>
<dbReference type="NCBIfam" id="NF033545">
    <property type="entry name" value="transpos_IS630"/>
    <property type="match status" value="1"/>
</dbReference>
<dbReference type="PANTHER" id="PTHR10492:SF94">
    <property type="entry name" value="ATP-DEPENDENT DNA HELICASE"/>
    <property type="match status" value="1"/>
</dbReference>
<dbReference type="InterPro" id="IPR010285">
    <property type="entry name" value="DNA_helicase_pif1-like_DEAD"/>
</dbReference>
<dbReference type="InterPro" id="IPR038717">
    <property type="entry name" value="Tc1-like_DDE_dom"/>
</dbReference>
<sequence>MPGHRKWRQFKQTDAFTRGMVIGLKRAGWSIRQIAADTHLGASTVHRLWRRWLEQGNVAINRNVGATRVTSARVDRRILRQAVAAPQATCTAILQHVQDTLDHSISTRTISRRLVANGLHSCRPLRRLPLTPPNRRQRLEWCRARSTWMTGWHRVVFSDESRFCLSSDSRRVRVWRRRGERSNPAAIVERPTVRQRGIMVWGAIAYDSRSPLLRIQGTMTAQRYVDDVLRPVTLPYLQGVPKALYQQDNARPHTARISQQALQDVQMLPWPPYSPDLSPIEHVWDIIGRRLHALPQPRSEDELWQMVEREWRAIPQDAIRTLIDSLPRRVAACIAVRARRMAARHALEAVDITLKDCRQDQRPMGGVVLLLAGDFRQILPIIPRGTIADELHACLKASPLWSFVERLTLSTNMRAVNSGDPNSLLFSQFLLQLGSGQLNDTDGNVNFSNELVNTVDSLSGLKNIVFPNIGEMFNRGRANYSPWLCERAILAPRNCVVDAINAQLLKEIPGQSILYTSVDSTIDAEDCVEYTTEFLNSLEPSEMPPQHLELRVGVPIILLRNIDAPRLCNGEAEMLVAWGGQGGGMGKPRGWLGEAKEVAWGGQGGGKGRPRRWQGKAKEVAWRGQGGGMGRPRRWHGEAKEVAWGGQGGGKERPRRWHEKVKEVVRRARESWRQREAPIVGWL</sequence>
<gene>
    <name evidence="8" type="ORF">LAZ67_22001046</name>
</gene>
<keyword evidence="2" id="KW-0234">DNA repair</keyword>
<evidence type="ECO:0000313" key="9">
    <source>
        <dbReference type="Proteomes" id="UP001235939"/>
    </source>
</evidence>
<dbReference type="Gene3D" id="1.10.10.10">
    <property type="entry name" value="Winged helix-like DNA-binding domain superfamily/Winged helix DNA-binding domain"/>
    <property type="match status" value="1"/>
</dbReference>
<name>A0ABY6LNT0_9ARAC</name>
<dbReference type="Pfam" id="PF01498">
    <property type="entry name" value="HTH_Tnp_Tc3_2"/>
    <property type="match status" value="1"/>
</dbReference>
<dbReference type="EMBL" id="CP092884">
    <property type="protein sequence ID" value="UYV82842.1"/>
    <property type="molecule type" value="Genomic_DNA"/>
</dbReference>
<keyword evidence="2" id="KW-0547">Nucleotide-binding</keyword>
<dbReference type="EC" id="5.6.2.3" evidence="2"/>
<evidence type="ECO:0000259" key="6">
    <source>
        <dbReference type="Pfam" id="PF13358"/>
    </source>
</evidence>
<comment type="similarity">
    <text evidence="2">Belongs to the helicase family.</text>
</comment>
<evidence type="ECO:0000259" key="5">
    <source>
        <dbReference type="Pfam" id="PF05970"/>
    </source>
</evidence>
<evidence type="ECO:0000256" key="2">
    <source>
        <dbReference type="RuleBase" id="RU363044"/>
    </source>
</evidence>
<evidence type="ECO:0000256" key="3">
    <source>
        <dbReference type="SAM" id="MobiDB-lite"/>
    </source>
</evidence>
<dbReference type="Pfam" id="PF13358">
    <property type="entry name" value="DDE_3"/>
    <property type="match status" value="1"/>
</dbReference>
<keyword evidence="2" id="KW-0067">ATP-binding</keyword>
<keyword evidence="9" id="KW-1185">Reference proteome</keyword>
<feature type="region of interest" description="Disordered" evidence="3">
    <location>
        <begin position="598"/>
        <end position="634"/>
    </location>
</feature>
<feature type="domain" description="Tc1-like transposase DDE" evidence="6">
    <location>
        <begin position="154"/>
        <end position="303"/>
    </location>
</feature>
<dbReference type="Gene3D" id="3.30.420.10">
    <property type="entry name" value="Ribonuclease H-like superfamily/Ribonuclease H"/>
    <property type="match status" value="1"/>
</dbReference>
<feature type="domain" description="Transposase Tc1-like" evidence="4">
    <location>
        <begin position="75"/>
        <end position="144"/>
    </location>
</feature>
<protein>
    <recommendedName>
        <fullName evidence="2">ATP-dependent DNA helicase</fullName>
        <ecNumber evidence="2">5.6.2.3</ecNumber>
    </recommendedName>
</protein>
<dbReference type="InterPro" id="IPR049163">
    <property type="entry name" value="Pif1-like_2B_dom"/>
</dbReference>
<organism evidence="8 9">
    <name type="scientific">Cordylochernes scorpioides</name>
    <dbReference type="NCBI Taxonomy" id="51811"/>
    <lineage>
        <taxon>Eukaryota</taxon>
        <taxon>Metazoa</taxon>
        <taxon>Ecdysozoa</taxon>
        <taxon>Arthropoda</taxon>
        <taxon>Chelicerata</taxon>
        <taxon>Arachnida</taxon>
        <taxon>Pseudoscorpiones</taxon>
        <taxon>Cheliferoidea</taxon>
        <taxon>Chernetidae</taxon>
        <taxon>Cordylochernes</taxon>
    </lineage>
</organism>
<comment type="cofactor">
    <cofactor evidence="2">
        <name>Mg(2+)</name>
        <dbReference type="ChEBI" id="CHEBI:18420"/>
    </cofactor>
</comment>